<sequence>MARHLVAGLPTDLSTTLRAYASWSVLRRARRRAARGHLTVSAPKYARARLQVAANFLTWLTERDHILAEATQADVDRWLGEGASTRHRLRDFLHWAHSQGLAADLQVPWLGRDGLPALLLGDGERWSALCRCLTDGDLVLLYGQIPTRIVELTTAHLSTDTRGGSFLRLHDRPVLLPPALAALITELTNRPEHRRSAASAPSTTPQWLFPGRRPGSHLDPGRLALLLRRAGFTVRSARGAALAALAADLPAPVLADLLGISIGAATRWSAVAARDYTDYLAARTTFPRVRSIATEIRSEFRVGRNPYPRR</sequence>
<name>A0A1B1K5R1_RHOOP</name>
<dbReference type="RefSeq" id="WP_065490851.1">
    <property type="nucleotide sequence ID" value="NZ_CP009111.1"/>
</dbReference>
<evidence type="ECO:0000256" key="1">
    <source>
        <dbReference type="SAM" id="MobiDB-lite"/>
    </source>
</evidence>
<accession>A0A1B1K5R1</accession>
<evidence type="ECO:0000313" key="3">
    <source>
        <dbReference type="Proteomes" id="UP000186108"/>
    </source>
</evidence>
<proteinExistence type="predicted"/>
<dbReference type="AlphaFoldDB" id="A0A1B1K5R1"/>
<dbReference type="EMBL" id="CP009111">
    <property type="protein sequence ID" value="ANS27972.1"/>
    <property type="molecule type" value="Genomic_DNA"/>
</dbReference>
<dbReference type="Proteomes" id="UP000186108">
    <property type="component" value="Chromosome"/>
</dbReference>
<reference evidence="2 3" key="1">
    <citation type="submission" date="2014-07" db="EMBL/GenBank/DDBJ databases">
        <authorList>
            <person name="Zhang J.E."/>
            <person name="Yang H."/>
            <person name="Guo J."/>
            <person name="Deng Z."/>
            <person name="Luo H."/>
            <person name="Luo M."/>
            <person name="Zhao B."/>
        </authorList>
    </citation>
    <scope>NUCLEOTIDE SEQUENCE [LARGE SCALE GENOMIC DNA]</scope>
    <source>
        <strain evidence="2 3">1CP</strain>
    </source>
</reference>
<evidence type="ECO:0000313" key="2">
    <source>
        <dbReference type="EMBL" id="ANS27972.1"/>
    </source>
</evidence>
<organism evidence="2 3">
    <name type="scientific">Rhodococcus opacus</name>
    <name type="common">Nocardia opaca</name>
    <dbReference type="NCBI Taxonomy" id="37919"/>
    <lineage>
        <taxon>Bacteria</taxon>
        <taxon>Bacillati</taxon>
        <taxon>Actinomycetota</taxon>
        <taxon>Actinomycetes</taxon>
        <taxon>Mycobacteriales</taxon>
        <taxon>Nocardiaceae</taxon>
        <taxon>Rhodococcus</taxon>
    </lineage>
</organism>
<feature type="region of interest" description="Disordered" evidence="1">
    <location>
        <begin position="192"/>
        <end position="211"/>
    </location>
</feature>
<protein>
    <submittedName>
        <fullName evidence="2">Uncharacterized protein</fullName>
    </submittedName>
</protein>
<gene>
    <name evidence="2" type="ORF">R1CP_16420</name>
</gene>
<dbReference type="PATRIC" id="fig|37919.13.peg.3396"/>